<dbReference type="Pfam" id="PF09286">
    <property type="entry name" value="Pro-kuma_activ"/>
    <property type="match status" value="1"/>
</dbReference>
<name>A0A9Q9EHD0_9PEZI</name>
<dbReference type="GO" id="GO:0004252">
    <property type="term" value="F:serine-type endopeptidase activity"/>
    <property type="evidence" value="ECO:0007669"/>
    <property type="project" value="UniProtKB-UniRule"/>
</dbReference>
<reference evidence="18" key="1">
    <citation type="submission" date="2022-06" db="EMBL/GenBank/DDBJ databases">
        <title>Complete genome sequences of two strains of the flax pathogen Septoria linicola.</title>
        <authorList>
            <person name="Lapalu N."/>
            <person name="Simon A."/>
            <person name="Demenou B."/>
            <person name="Paumier D."/>
            <person name="Guillot M.-P."/>
            <person name="Gout L."/>
            <person name="Valade R."/>
        </authorList>
    </citation>
    <scope>NUCLEOTIDE SEQUENCE</scope>
    <source>
        <strain evidence="18">SE15195</strain>
    </source>
</reference>
<keyword evidence="5" id="KW-0964">Secreted</keyword>
<keyword evidence="14" id="KW-0325">Glycoprotein</keyword>
<feature type="active site" description="Charge relay system" evidence="15">
    <location>
        <position position="500"/>
    </location>
</feature>
<dbReference type="GO" id="GO:0005576">
    <property type="term" value="C:extracellular region"/>
    <property type="evidence" value="ECO:0007669"/>
    <property type="project" value="UniProtKB-SubCell"/>
</dbReference>
<dbReference type="Proteomes" id="UP001056384">
    <property type="component" value="Chromosome 2"/>
</dbReference>
<protein>
    <recommendedName>
        <fullName evidence="4">tripeptidyl-peptidase II</fullName>
        <ecNumber evidence="4">3.4.14.10</ecNumber>
    </recommendedName>
</protein>
<keyword evidence="6 15" id="KW-0645">Protease</keyword>
<dbReference type="InterPro" id="IPR023828">
    <property type="entry name" value="Peptidase_S8_Ser-AS"/>
</dbReference>
<evidence type="ECO:0000256" key="13">
    <source>
        <dbReference type="ARBA" id="ARBA00023145"/>
    </source>
</evidence>
<feature type="binding site" evidence="15">
    <location>
        <position position="542"/>
    </location>
    <ligand>
        <name>Ca(2+)</name>
        <dbReference type="ChEBI" id="CHEBI:29108"/>
    </ligand>
</feature>
<evidence type="ECO:0000256" key="12">
    <source>
        <dbReference type="ARBA" id="ARBA00023026"/>
    </source>
</evidence>
<dbReference type="SUPFAM" id="SSF52743">
    <property type="entry name" value="Subtilisin-like"/>
    <property type="match status" value="1"/>
</dbReference>
<comment type="cofactor">
    <cofactor evidence="15">
        <name>Ca(2+)</name>
        <dbReference type="ChEBI" id="CHEBI:29108"/>
    </cofactor>
    <text evidence="15">Binds 1 Ca(2+) ion per subunit.</text>
</comment>
<evidence type="ECO:0000256" key="14">
    <source>
        <dbReference type="ARBA" id="ARBA00023180"/>
    </source>
</evidence>
<evidence type="ECO:0000256" key="10">
    <source>
        <dbReference type="ARBA" id="ARBA00022825"/>
    </source>
</evidence>
<keyword evidence="13" id="KW-0865">Zymogen</keyword>
<dbReference type="CDD" id="cd04056">
    <property type="entry name" value="Peptidases_S53"/>
    <property type="match status" value="1"/>
</dbReference>
<keyword evidence="10 15" id="KW-0720">Serine protease</keyword>
<dbReference type="SUPFAM" id="SSF54897">
    <property type="entry name" value="Protease propeptides/inhibitors"/>
    <property type="match status" value="1"/>
</dbReference>
<dbReference type="GO" id="GO:0006508">
    <property type="term" value="P:proteolysis"/>
    <property type="evidence" value="ECO:0007669"/>
    <property type="project" value="UniProtKB-KW"/>
</dbReference>
<dbReference type="FunFam" id="3.40.50.200:FF:000015">
    <property type="entry name" value="Tripeptidyl peptidase A"/>
    <property type="match status" value="1"/>
</dbReference>
<comment type="catalytic activity">
    <reaction evidence="1">
        <text>Release of an N-terminal tripeptide from a polypeptide.</text>
        <dbReference type="EC" id="3.4.14.10"/>
    </reaction>
</comment>
<evidence type="ECO:0000256" key="2">
    <source>
        <dbReference type="ARBA" id="ARBA00002451"/>
    </source>
</evidence>
<accession>A0A9Q9EHD0</accession>
<evidence type="ECO:0000313" key="18">
    <source>
        <dbReference type="EMBL" id="USW49188.1"/>
    </source>
</evidence>
<evidence type="ECO:0000256" key="3">
    <source>
        <dbReference type="ARBA" id="ARBA00004239"/>
    </source>
</evidence>
<keyword evidence="9 15" id="KW-0378">Hydrolase</keyword>
<dbReference type="EC" id="3.4.14.10" evidence="4"/>
<dbReference type="PROSITE" id="PS00138">
    <property type="entry name" value="SUBTILASE_SER"/>
    <property type="match status" value="1"/>
</dbReference>
<dbReference type="InterPro" id="IPR000209">
    <property type="entry name" value="Peptidase_S8/S53_dom"/>
</dbReference>
<dbReference type="PROSITE" id="PS51695">
    <property type="entry name" value="SEDOLISIN"/>
    <property type="match status" value="1"/>
</dbReference>
<dbReference type="AlphaFoldDB" id="A0A9Q9EHD0"/>
<evidence type="ECO:0000256" key="5">
    <source>
        <dbReference type="ARBA" id="ARBA00022525"/>
    </source>
</evidence>
<dbReference type="Gene3D" id="3.40.50.200">
    <property type="entry name" value="Peptidase S8/S53 domain"/>
    <property type="match status" value="1"/>
</dbReference>
<evidence type="ECO:0000313" key="19">
    <source>
        <dbReference type="Proteomes" id="UP001056384"/>
    </source>
</evidence>
<dbReference type="CDD" id="cd11377">
    <property type="entry name" value="Pro-peptidase_S53"/>
    <property type="match status" value="1"/>
</dbReference>
<dbReference type="OrthoDB" id="409122at2759"/>
<dbReference type="PANTHER" id="PTHR14218">
    <property type="entry name" value="PROTEASE S8 TRIPEPTIDYL PEPTIDASE I CLN2"/>
    <property type="match status" value="1"/>
</dbReference>
<keyword evidence="11 15" id="KW-0106">Calcium</keyword>
<dbReference type="InterPro" id="IPR050819">
    <property type="entry name" value="Tripeptidyl-peptidase_I"/>
</dbReference>
<evidence type="ECO:0000256" key="7">
    <source>
        <dbReference type="ARBA" id="ARBA00022723"/>
    </source>
</evidence>
<evidence type="ECO:0000256" key="11">
    <source>
        <dbReference type="ARBA" id="ARBA00022837"/>
    </source>
</evidence>
<evidence type="ECO:0000256" key="15">
    <source>
        <dbReference type="PROSITE-ProRule" id="PRU01032"/>
    </source>
</evidence>
<feature type="binding site" evidence="15">
    <location>
        <position position="575"/>
    </location>
    <ligand>
        <name>Ca(2+)</name>
        <dbReference type="ChEBI" id="CHEBI:29108"/>
    </ligand>
</feature>
<gene>
    <name evidence="18" type="ORF">Slin15195_G025070</name>
</gene>
<dbReference type="InterPro" id="IPR030400">
    <property type="entry name" value="Sedolisin_dom"/>
</dbReference>
<evidence type="ECO:0000256" key="9">
    <source>
        <dbReference type="ARBA" id="ARBA00022801"/>
    </source>
</evidence>
<feature type="chain" id="PRO_5040348171" description="tripeptidyl-peptidase II" evidence="16">
    <location>
        <begin position="16"/>
        <end position="597"/>
    </location>
</feature>
<dbReference type="PANTHER" id="PTHR14218:SF35">
    <property type="entry name" value="PEPTIDASE S53 DOMAIN-CONTAINING PROTEIN"/>
    <property type="match status" value="1"/>
</dbReference>
<sequence length="597" mass="65315">MLPTTLLALLGVACAEIMESLHEVPESWTRIGTPRPEERLHLRIAMTAPIPRLFEQTLFAVSNPSNARYGQYLKRDELKDLLRPKSEATSAVMSWLVQSGVSPEAIAEDGEWINFVASVKIANDLLDTSFDIYENVRGQKRIRTLQYSIPGELHEFVDMVQPTTRFGEVRPLGSQVFDRQEVGKPQAYSRVAQPSNIQSVCDGRTVTPDCLRALYKIPDDPQVDNATSGYMAYVNYLEQYPRDVDLAEFTQDYFPRANGVTYSWDALNGEANLASLQNSPETSGEANLDQQYLLATGWPVNMHTYIVGGRGLLQPDLDQPTQADNENEPYLDWLNFVLAQPDSELPHTISTSYGENEQSVPVKYRRKVCDLFGQLGARGVSVLFASGDTGVGSACQTNDGKNRTRFMPVFPASCPYVTSVGSTFGVEPETAIAFSSGGFSETWPMPDYQRDAVQGYLNQIGNQWEGLYNPAGRAFPDVAAQGSNFHVIDKGMDTLVSGTSASAPVFAGIIALLNAQRLTAGKGTLGFLNPWIYGSAYQGLNDIISGGSSGCTGVNMYSGLQAPIVKGASWKALDGWDAVTGWGTPDYERLLPLAMAI</sequence>
<evidence type="ECO:0000256" key="1">
    <source>
        <dbReference type="ARBA" id="ARBA00001910"/>
    </source>
</evidence>
<feature type="active site" description="Charge relay system" evidence="15">
    <location>
        <position position="285"/>
    </location>
</feature>
<evidence type="ECO:0000256" key="16">
    <source>
        <dbReference type="SAM" id="SignalP"/>
    </source>
</evidence>
<organism evidence="18 19">
    <name type="scientific">Septoria linicola</name>
    <dbReference type="NCBI Taxonomy" id="215465"/>
    <lineage>
        <taxon>Eukaryota</taxon>
        <taxon>Fungi</taxon>
        <taxon>Dikarya</taxon>
        <taxon>Ascomycota</taxon>
        <taxon>Pezizomycotina</taxon>
        <taxon>Dothideomycetes</taxon>
        <taxon>Dothideomycetidae</taxon>
        <taxon>Mycosphaerellales</taxon>
        <taxon>Mycosphaerellaceae</taxon>
        <taxon>Septoria</taxon>
    </lineage>
</organism>
<dbReference type="GO" id="GO:0008240">
    <property type="term" value="F:tripeptidyl-peptidase activity"/>
    <property type="evidence" value="ECO:0007669"/>
    <property type="project" value="UniProtKB-EC"/>
</dbReference>
<keyword evidence="7 15" id="KW-0479">Metal-binding</keyword>
<evidence type="ECO:0000256" key="4">
    <source>
        <dbReference type="ARBA" id="ARBA00012462"/>
    </source>
</evidence>
<feature type="domain" description="Peptidase S53" evidence="17">
    <location>
        <begin position="205"/>
        <end position="597"/>
    </location>
</feature>
<dbReference type="SMART" id="SM00944">
    <property type="entry name" value="Pro-kuma_activ"/>
    <property type="match status" value="1"/>
</dbReference>
<dbReference type="InterPro" id="IPR036852">
    <property type="entry name" value="Peptidase_S8/S53_dom_sf"/>
</dbReference>
<dbReference type="EMBL" id="CP099419">
    <property type="protein sequence ID" value="USW49188.1"/>
    <property type="molecule type" value="Genomic_DNA"/>
</dbReference>
<feature type="binding site" evidence="15">
    <location>
        <position position="543"/>
    </location>
    <ligand>
        <name>Ca(2+)</name>
        <dbReference type="ChEBI" id="CHEBI:29108"/>
    </ligand>
</feature>
<comment type="function">
    <text evidence="2">Secreted tripeptidyl-peptidase which degrades proteins at acidic pHs and is involved in virulence.</text>
</comment>
<dbReference type="InterPro" id="IPR015366">
    <property type="entry name" value="S53_propep"/>
</dbReference>
<evidence type="ECO:0000256" key="6">
    <source>
        <dbReference type="ARBA" id="ARBA00022670"/>
    </source>
</evidence>
<proteinExistence type="predicted"/>
<feature type="binding site" evidence="15">
    <location>
        <position position="577"/>
    </location>
    <ligand>
        <name>Ca(2+)</name>
        <dbReference type="ChEBI" id="CHEBI:29108"/>
    </ligand>
</feature>
<dbReference type="GO" id="GO:0046872">
    <property type="term" value="F:metal ion binding"/>
    <property type="evidence" value="ECO:0007669"/>
    <property type="project" value="UniProtKB-UniRule"/>
</dbReference>
<feature type="signal peptide" evidence="16">
    <location>
        <begin position="1"/>
        <end position="15"/>
    </location>
</feature>
<evidence type="ECO:0000259" key="17">
    <source>
        <dbReference type="PROSITE" id="PS51695"/>
    </source>
</evidence>
<feature type="active site" description="Charge relay system" evidence="15">
    <location>
        <position position="289"/>
    </location>
</feature>
<keyword evidence="12" id="KW-0843">Virulence</keyword>
<keyword evidence="19" id="KW-1185">Reference proteome</keyword>
<comment type="subcellular location">
    <subcellularLocation>
        <location evidence="3">Secreted</location>
        <location evidence="3">Extracellular space</location>
    </subcellularLocation>
</comment>
<dbReference type="Pfam" id="PF00082">
    <property type="entry name" value="Peptidase_S8"/>
    <property type="match status" value="1"/>
</dbReference>
<keyword evidence="8 16" id="KW-0732">Signal</keyword>
<evidence type="ECO:0000256" key="8">
    <source>
        <dbReference type="ARBA" id="ARBA00022729"/>
    </source>
</evidence>